<evidence type="ECO:0008006" key="5">
    <source>
        <dbReference type="Google" id="ProtNLM"/>
    </source>
</evidence>
<protein>
    <recommendedName>
        <fullName evidence="5">Transmembrane protein</fullName>
    </recommendedName>
</protein>
<sequence>MLNSSERHPQQKLWSELSQKLQKLVDEHQFAVWTWMGASVLSVCLLGTVSLLDPGLPNWDEAQPSQTSTGNNAPATPEVPLSLWTALVLLLASGTGSFIFTYALRHANGTSVYRHTASTARYALKYTVKGAALSSQCLYTLLRASSIVAVQLFDAPPASRSRPKRRKPQLKKRSRVRDRATVKLNGANATLKKSPKIKRVKRKVKPKKMARKPAPVSSSALAPQAQRPKRQRPKPSPVISRRRHSRRSSRPQPAAQLELPTYQNLALKPQLDRDLAPVTVVPQEEVVSLDRRERSLAEAMDVRKRRPLDTLMNKQLRT</sequence>
<gene>
    <name evidence="3" type="ORF">IQ249_24405</name>
</gene>
<dbReference type="AlphaFoldDB" id="A0A8J7E389"/>
<evidence type="ECO:0000313" key="4">
    <source>
        <dbReference type="Proteomes" id="UP000654482"/>
    </source>
</evidence>
<feature type="compositionally biased region" description="Basic residues" evidence="1">
    <location>
        <begin position="193"/>
        <end position="211"/>
    </location>
</feature>
<organism evidence="3 4">
    <name type="scientific">Lusitaniella coriacea LEGE 07157</name>
    <dbReference type="NCBI Taxonomy" id="945747"/>
    <lineage>
        <taxon>Bacteria</taxon>
        <taxon>Bacillati</taxon>
        <taxon>Cyanobacteriota</taxon>
        <taxon>Cyanophyceae</taxon>
        <taxon>Spirulinales</taxon>
        <taxon>Lusitaniellaceae</taxon>
        <taxon>Lusitaniella</taxon>
    </lineage>
</organism>
<proteinExistence type="predicted"/>
<feature type="compositionally biased region" description="Basic residues" evidence="1">
    <location>
        <begin position="240"/>
        <end position="249"/>
    </location>
</feature>
<dbReference type="EMBL" id="JADEWZ010000075">
    <property type="protein sequence ID" value="MBE9119036.1"/>
    <property type="molecule type" value="Genomic_DNA"/>
</dbReference>
<dbReference type="Proteomes" id="UP000654482">
    <property type="component" value="Unassembled WGS sequence"/>
</dbReference>
<keyword evidence="2" id="KW-0812">Transmembrane</keyword>
<name>A0A8J7E389_9CYAN</name>
<evidence type="ECO:0000256" key="1">
    <source>
        <dbReference type="SAM" id="MobiDB-lite"/>
    </source>
</evidence>
<evidence type="ECO:0000256" key="2">
    <source>
        <dbReference type="SAM" id="Phobius"/>
    </source>
</evidence>
<keyword evidence="2" id="KW-1133">Transmembrane helix</keyword>
<evidence type="ECO:0000313" key="3">
    <source>
        <dbReference type="EMBL" id="MBE9119036.1"/>
    </source>
</evidence>
<feature type="region of interest" description="Disordered" evidence="1">
    <location>
        <begin position="157"/>
        <end position="261"/>
    </location>
</feature>
<keyword evidence="4" id="KW-1185">Reference proteome</keyword>
<accession>A0A8J7E389</accession>
<reference evidence="3" key="1">
    <citation type="submission" date="2020-10" db="EMBL/GenBank/DDBJ databases">
        <authorList>
            <person name="Castelo-Branco R."/>
            <person name="Eusebio N."/>
            <person name="Adriana R."/>
            <person name="Vieira A."/>
            <person name="Brugerolle De Fraissinette N."/>
            <person name="Rezende De Castro R."/>
            <person name="Schneider M.P."/>
            <person name="Vasconcelos V."/>
            <person name="Leao P.N."/>
        </authorList>
    </citation>
    <scope>NUCLEOTIDE SEQUENCE</scope>
    <source>
        <strain evidence="3">LEGE 07157</strain>
    </source>
</reference>
<feature type="transmembrane region" description="Helical" evidence="2">
    <location>
        <begin position="81"/>
        <end position="104"/>
    </location>
</feature>
<feature type="compositionally biased region" description="Low complexity" evidence="1">
    <location>
        <begin position="212"/>
        <end position="226"/>
    </location>
</feature>
<keyword evidence="2" id="KW-0472">Membrane</keyword>
<dbReference type="RefSeq" id="WP_194032128.1">
    <property type="nucleotide sequence ID" value="NZ_JADEWZ010000075.1"/>
</dbReference>
<feature type="transmembrane region" description="Helical" evidence="2">
    <location>
        <begin position="30"/>
        <end position="52"/>
    </location>
</feature>
<comment type="caution">
    <text evidence="3">The sequence shown here is derived from an EMBL/GenBank/DDBJ whole genome shotgun (WGS) entry which is preliminary data.</text>
</comment>
<feature type="compositionally biased region" description="Basic residues" evidence="1">
    <location>
        <begin position="161"/>
        <end position="176"/>
    </location>
</feature>